<gene>
    <name evidence="3" type="ORF">PRZ48_007560</name>
</gene>
<accession>A0ABR0EJN2</accession>
<dbReference type="SUPFAM" id="SSF51430">
    <property type="entry name" value="NAD(P)-linked oxidoreductase"/>
    <property type="match status" value="1"/>
</dbReference>
<dbReference type="CDD" id="cd19075">
    <property type="entry name" value="AKR_AKR7A1-5"/>
    <property type="match status" value="1"/>
</dbReference>
<dbReference type="InterPro" id="IPR050523">
    <property type="entry name" value="AKR_Detox_Biosynth"/>
</dbReference>
<evidence type="ECO:0000313" key="3">
    <source>
        <dbReference type="EMBL" id="KAK4501751.1"/>
    </source>
</evidence>
<organism evidence="3 4">
    <name type="scientific">Zasmidium cellare</name>
    <name type="common">Wine cellar mold</name>
    <name type="synonym">Racodium cellare</name>
    <dbReference type="NCBI Taxonomy" id="395010"/>
    <lineage>
        <taxon>Eukaryota</taxon>
        <taxon>Fungi</taxon>
        <taxon>Dikarya</taxon>
        <taxon>Ascomycota</taxon>
        <taxon>Pezizomycotina</taxon>
        <taxon>Dothideomycetes</taxon>
        <taxon>Dothideomycetidae</taxon>
        <taxon>Mycosphaerellales</taxon>
        <taxon>Mycosphaerellaceae</taxon>
        <taxon>Zasmidium</taxon>
    </lineage>
</organism>
<sequence>MAPDLSNRPKIILGAGIFGGPRVPDVASVKAQCELFRSYGHVGIDTSRAYPLEHLGRSEELLFESGVTQWATIDTKVNSLIEKALTKENVKKSIDESLEALGGKQVDVMWLTLPSIDVSFQETVEAMDAAFREGKFKRFGLSNYSPTEVEEIVEFAEKKGSVKPTVYQGQYNPVARLAEKELLPVLRKHGIAYYAYSPSGAGIFSGKVTKDSVHRTEGRFSNANFVGKLYADTYLRDELLRGAMKVHEAAQKHGLTGHAVALRWVLHHSALRADLGDAMLFSAPNLSQLEENLKICDQGPLPEELVKVMEDVWLVAEPVAPWAWIDVKAQAAALAEGLNTIQK</sequence>
<keyword evidence="1" id="KW-0560">Oxidoreductase</keyword>
<dbReference type="Gene3D" id="3.20.20.100">
    <property type="entry name" value="NADP-dependent oxidoreductase domain"/>
    <property type="match status" value="1"/>
</dbReference>
<dbReference type="InterPro" id="IPR023210">
    <property type="entry name" value="NADP_OxRdtase_dom"/>
</dbReference>
<feature type="domain" description="NADP-dependent oxidoreductase" evidence="2">
    <location>
        <begin position="10"/>
        <end position="312"/>
    </location>
</feature>
<dbReference type="Pfam" id="PF00248">
    <property type="entry name" value="Aldo_ket_red"/>
    <property type="match status" value="1"/>
</dbReference>
<dbReference type="PANTHER" id="PTHR43364:SF4">
    <property type="entry name" value="NAD(P)-LINKED OXIDOREDUCTASE SUPERFAMILY PROTEIN"/>
    <property type="match status" value="1"/>
</dbReference>
<dbReference type="Proteomes" id="UP001305779">
    <property type="component" value="Unassembled WGS sequence"/>
</dbReference>
<reference evidence="3 4" key="1">
    <citation type="journal article" date="2023" name="G3 (Bethesda)">
        <title>A chromosome-level genome assembly of Zasmidium syzygii isolated from banana leaves.</title>
        <authorList>
            <person name="van Westerhoven A.C."/>
            <person name="Mehrabi R."/>
            <person name="Talebi R."/>
            <person name="Steentjes M.B.F."/>
            <person name="Corcolon B."/>
            <person name="Chong P.A."/>
            <person name="Kema G.H.J."/>
            <person name="Seidl M.F."/>
        </authorList>
    </citation>
    <scope>NUCLEOTIDE SEQUENCE [LARGE SCALE GENOMIC DNA]</scope>
    <source>
        <strain evidence="3 4">P124</strain>
    </source>
</reference>
<evidence type="ECO:0000313" key="4">
    <source>
        <dbReference type="Proteomes" id="UP001305779"/>
    </source>
</evidence>
<comment type="caution">
    <text evidence="3">The sequence shown here is derived from an EMBL/GenBank/DDBJ whole genome shotgun (WGS) entry which is preliminary data.</text>
</comment>
<proteinExistence type="predicted"/>
<keyword evidence="4" id="KW-1185">Reference proteome</keyword>
<protein>
    <recommendedName>
        <fullName evidence="2">NADP-dependent oxidoreductase domain-containing protein</fullName>
    </recommendedName>
</protein>
<dbReference type="PANTHER" id="PTHR43364">
    <property type="entry name" value="NADH-SPECIFIC METHYLGLYOXAL REDUCTASE-RELATED"/>
    <property type="match status" value="1"/>
</dbReference>
<dbReference type="InterPro" id="IPR036812">
    <property type="entry name" value="NAD(P)_OxRdtase_dom_sf"/>
</dbReference>
<evidence type="ECO:0000256" key="1">
    <source>
        <dbReference type="ARBA" id="ARBA00023002"/>
    </source>
</evidence>
<dbReference type="EMBL" id="JAXOVC010000005">
    <property type="protein sequence ID" value="KAK4501751.1"/>
    <property type="molecule type" value="Genomic_DNA"/>
</dbReference>
<name>A0ABR0EJN2_ZASCE</name>
<evidence type="ECO:0000259" key="2">
    <source>
        <dbReference type="Pfam" id="PF00248"/>
    </source>
</evidence>